<feature type="non-terminal residue" evidence="1">
    <location>
        <position position="76"/>
    </location>
</feature>
<feature type="non-terminal residue" evidence="1">
    <location>
        <position position="1"/>
    </location>
</feature>
<protein>
    <submittedName>
        <fullName evidence="1">13908_t:CDS:1</fullName>
    </submittedName>
</protein>
<comment type="caution">
    <text evidence="1">The sequence shown here is derived from an EMBL/GenBank/DDBJ whole genome shotgun (WGS) entry which is preliminary data.</text>
</comment>
<gene>
    <name evidence="1" type="ORF">RPERSI_LOCUS36784</name>
</gene>
<dbReference type="Proteomes" id="UP000789920">
    <property type="component" value="Unassembled WGS sequence"/>
</dbReference>
<accession>A0ACA9SZM5</accession>
<keyword evidence="2" id="KW-1185">Reference proteome</keyword>
<evidence type="ECO:0000313" key="1">
    <source>
        <dbReference type="EMBL" id="CAG8851888.1"/>
    </source>
</evidence>
<reference evidence="1" key="1">
    <citation type="submission" date="2021-06" db="EMBL/GenBank/DDBJ databases">
        <authorList>
            <person name="Kallberg Y."/>
            <person name="Tangrot J."/>
            <person name="Rosling A."/>
        </authorList>
    </citation>
    <scope>NUCLEOTIDE SEQUENCE</scope>
    <source>
        <strain evidence="1">MA461A</strain>
    </source>
</reference>
<proteinExistence type="predicted"/>
<name>A0ACA9SZM5_9GLOM</name>
<dbReference type="EMBL" id="CAJVQC010178771">
    <property type="protein sequence ID" value="CAG8851888.1"/>
    <property type="molecule type" value="Genomic_DNA"/>
</dbReference>
<organism evidence="1 2">
    <name type="scientific">Racocetra persica</name>
    <dbReference type="NCBI Taxonomy" id="160502"/>
    <lineage>
        <taxon>Eukaryota</taxon>
        <taxon>Fungi</taxon>
        <taxon>Fungi incertae sedis</taxon>
        <taxon>Mucoromycota</taxon>
        <taxon>Glomeromycotina</taxon>
        <taxon>Glomeromycetes</taxon>
        <taxon>Diversisporales</taxon>
        <taxon>Gigasporaceae</taxon>
        <taxon>Racocetra</taxon>
    </lineage>
</organism>
<evidence type="ECO:0000313" key="2">
    <source>
        <dbReference type="Proteomes" id="UP000789920"/>
    </source>
</evidence>
<sequence>VKLNKITKHDCNTMYNYEQEISDSDSEFSEDKLEVYFLQNHHNEHLIDGFLVNPEYPAQESDEESDPQNNLSVIPA</sequence>